<keyword evidence="4" id="KW-0677">Repeat</keyword>
<evidence type="ECO:0000256" key="7">
    <source>
        <dbReference type="ARBA" id="ARBA00039966"/>
    </source>
</evidence>
<keyword evidence="11" id="KW-1185">Reference proteome</keyword>
<dbReference type="InterPro" id="IPR049039">
    <property type="entry name" value="RMD1-3_a_helical_rpt"/>
</dbReference>
<evidence type="ECO:0000313" key="11">
    <source>
        <dbReference type="Proteomes" id="UP000479132"/>
    </source>
</evidence>
<evidence type="ECO:0000256" key="8">
    <source>
        <dbReference type="ARBA" id="ARBA00041958"/>
    </source>
</evidence>
<evidence type="ECO:0000313" key="10">
    <source>
        <dbReference type="EMBL" id="NGP87024.1"/>
    </source>
</evidence>
<evidence type="ECO:0000256" key="9">
    <source>
        <dbReference type="SAM" id="SignalP"/>
    </source>
</evidence>
<evidence type="ECO:0000256" key="6">
    <source>
        <dbReference type="ARBA" id="ARBA00023212"/>
    </source>
</evidence>
<dbReference type="Proteomes" id="UP000479132">
    <property type="component" value="Unassembled WGS sequence"/>
</dbReference>
<dbReference type="RefSeq" id="WP_165265371.1">
    <property type="nucleotide sequence ID" value="NZ_JAALLS010000001.1"/>
</dbReference>
<dbReference type="SUPFAM" id="SSF48452">
    <property type="entry name" value="TPR-like"/>
    <property type="match status" value="1"/>
</dbReference>
<proteinExistence type="predicted"/>
<dbReference type="GO" id="GO:0005876">
    <property type="term" value="C:spindle microtubule"/>
    <property type="evidence" value="ECO:0007669"/>
    <property type="project" value="TreeGrafter"/>
</dbReference>
<comment type="caution">
    <text evidence="10">The sequence shown here is derived from an EMBL/GenBank/DDBJ whole genome shotgun (WGS) entry which is preliminary data.</text>
</comment>
<evidence type="ECO:0000256" key="5">
    <source>
        <dbReference type="ARBA" id="ARBA00022803"/>
    </source>
</evidence>
<name>A0A6M1T7A1_9BACT</name>
<reference evidence="10 11" key="1">
    <citation type="submission" date="2020-02" db="EMBL/GenBank/DDBJ databases">
        <title>Aliifodinibius halophilus 2W32, complete genome.</title>
        <authorList>
            <person name="Li Y."/>
            <person name="Wu S."/>
        </authorList>
    </citation>
    <scope>NUCLEOTIDE SEQUENCE [LARGE SCALE GENOMIC DNA]</scope>
    <source>
        <strain evidence="10 11">2W32</strain>
    </source>
</reference>
<dbReference type="AlphaFoldDB" id="A0A6M1T7A1"/>
<sequence length="253" mass="28564">MRKLILTTSLLLIVPALIVAQQPDSSLISKADSLYDSFVEEKGMDAYLKILEQDPDNYKALWRASFLYSRVGNRFDKESEQKEYFNKAISLAERALKVDSTDSQSNFVMSVAKGRKALISGAKARVAASRDIKKYVDRALKYDKNHAGAWHVLGRWHFKVANLSWIERVAANTLFGGIPGDASNEKAADAIEKAISLNKDYVLYYVDLAKVYEEMGREQKAIEYCQTALEKPSITPDDPNLKNECKEIIDDLR</sequence>
<dbReference type="GO" id="GO:0005737">
    <property type="term" value="C:cytoplasm"/>
    <property type="evidence" value="ECO:0007669"/>
    <property type="project" value="TreeGrafter"/>
</dbReference>
<feature type="chain" id="PRO_5027032826" description="Regulator of microtubule dynamics protein 1" evidence="9">
    <location>
        <begin position="21"/>
        <end position="253"/>
    </location>
</feature>
<feature type="signal peptide" evidence="9">
    <location>
        <begin position="1"/>
        <end position="20"/>
    </location>
</feature>
<comment type="subunit">
    <text evidence="2">Interacts with microtubules.</text>
</comment>
<dbReference type="Gene3D" id="1.25.40.10">
    <property type="entry name" value="Tetratricopeptide repeat domain"/>
    <property type="match status" value="2"/>
</dbReference>
<accession>A0A6M1T7A1</accession>
<dbReference type="Pfam" id="PF21033">
    <property type="entry name" value="RMD1-3"/>
    <property type="match status" value="1"/>
</dbReference>
<protein>
    <recommendedName>
        <fullName evidence="7">Regulator of microtubule dynamics protein 1</fullName>
    </recommendedName>
    <alternativeName>
        <fullName evidence="8">Protein FAM82B</fullName>
    </alternativeName>
</protein>
<gene>
    <name evidence="10" type="ORF">G3569_01555</name>
</gene>
<evidence type="ECO:0000256" key="4">
    <source>
        <dbReference type="ARBA" id="ARBA00022737"/>
    </source>
</evidence>
<dbReference type="EMBL" id="JAALLS010000001">
    <property type="protein sequence ID" value="NGP87024.1"/>
    <property type="molecule type" value="Genomic_DNA"/>
</dbReference>
<organism evidence="10 11">
    <name type="scientific">Fodinibius halophilus</name>
    <dbReference type="NCBI Taxonomy" id="1736908"/>
    <lineage>
        <taxon>Bacteria</taxon>
        <taxon>Pseudomonadati</taxon>
        <taxon>Balneolota</taxon>
        <taxon>Balneolia</taxon>
        <taxon>Balneolales</taxon>
        <taxon>Balneolaceae</taxon>
        <taxon>Fodinibius</taxon>
    </lineage>
</organism>
<keyword evidence="5" id="KW-0802">TPR repeat</keyword>
<dbReference type="GO" id="GO:0097431">
    <property type="term" value="C:mitotic spindle pole"/>
    <property type="evidence" value="ECO:0007669"/>
    <property type="project" value="TreeGrafter"/>
</dbReference>
<keyword evidence="6" id="KW-0206">Cytoskeleton</keyword>
<keyword evidence="3" id="KW-0963">Cytoplasm</keyword>
<evidence type="ECO:0000256" key="2">
    <source>
        <dbReference type="ARBA" id="ARBA00011375"/>
    </source>
</evidence>
<comment type="subcellular location">
    <subcellularLocation>
        <location evidence="1">Cytoplasm</location>
        <location evidence="1">Cytoskeleton</location>
    </subcellularLocation>
</comment>
<dbReference type="PANTHER" id="PTHR16056:SF16">
    <property type="entry name" value="REGULATOR OF MICROTUBULE DYNAMICS PROTEIN 1"/>
    <property type="match status" value="1"/>
</dbReference>
<keyword evidence="9" id="KW-0732">Signal</keyword>
<dbReference type="PANTHER" id="PTHR16056">
    <property type="entry name" value="REGULATOR OF MICROTUBULE DYNAMICS PROTEIN"/>
    <property type="match status" value="1"/>
</dbReference>
<evidence type="ECO:0000256" key="3">
    <source>
        <dbReference type="ARBA" id="ARBA00022490"/>
    </source>
</evidence>
<dbReference type="InterPro" id="IPR011990">
    <property type="entry name" value="TPR-like_helical_dom_sf"/>
</dbReference>
<dbReference type="GO" id="GO:0008017">
    <property type="term" value="F:microtubule binding"/>
    <property type="evidence" value="ECO:0007669"/>
    <property type="project" value="TreeGrafter"/>
</dbReference>
<evidence type="ECO:0000256" key="1">
    <source>
        <dbReference type="ARBA" id="ARBA00004245"/>
    </source>
</evidence>